<gene>
    <name evidence="2" type="ORF">BWK62_08810</name>
</gene>
<dbReference type="PANTHER" id="PTHR33221">
    <property type="entry name" value="WINGED HELIX-TURN-HELIX TRANSCRIPTIONAL REGULATOR, RRF2 FAMILY"/>
    <property type="match status" value="1"/>
</dbReference>
<dbReference type="InterPro" id="IPR036390">
    <property type="entry name" value="WH_DNA-bd_sf"/>
</dbReference>
<dbReference type="InterPro" id="IPR000944">
    <property type="entry name" value="Tscrpt_reg_Rrf2"/>
</dbReference>
<reference evidence="2 3" key="1">
    <citation type="journal article" date="2017" name="Infect. Genet. Evol.">
        <title>Comparative genome analysis of fish pathogen Flavobacterium columnare reveals extensive sequence diversity within the species.</title>
        <authorList>
            <person name="Kayansamruaj P."/>
            <person name="Dong H.T."/>
            <person name="Hirono I."/>
            <person name="Kondo H."/>
            <person name="Senapin S."/>
            <person name="Rodkhum C."/>
        </authorList>
    </citation>
    <scope>NUCLEOTIDE SEQUENCE [LARGE SCALE GENOMIC DNA]</scope>
    <source>
        <strain evidence="2 3">1214</strain>
    </source>
</reference>
<dbReference type="GO" id="GO:0003677">
    <property type="term" value="F:DNA binding"/>
    <property type="evidence" value="ECO:0007669"/>
    <property type="project" value="UniProtKB-KW"/>
</dbReference>
<dbReference type="InterPro" id="IPR036388">
    <property type="entry name" value="WH-like_DNA-bd_sf"/>
</dbReference>
<dbReference type="GO" id="GO:0003700">
    <property type="term" value="F:DNA-binding transcription factor activity"/>
    <property type="evidence" value="ECO:0007669"/>
    <property type="project" value="TreeGrafter"/>
</dbReference>
<dbReference type="SUPFAM" id="SSF46785">
    <property type="entry name" value="Winged helix' DNA-binding domain"/>
    <property type="match status" value="1"/>
</dbReference>
<protein>
    <recommendedName>
        <fullName evidence="4">Rrf2 family transcriptional regulator</fullName>
    </recommendedName>
</protein>
<organism evidence="2 3">
    <name type="scientific">Flavobacterium columnare</name>
    <dbReference type="NCBI Taxonomy" id="996"/>
    <lineage>
        <taxon>Bacteria</taxon>
        <taxon>Pseudomonadati</taxon>
        <taxon>Bacteroidota</taxon>
        <taxon>Flavobacteriia</taxon>
        <taxon>Flavobacteriales</taxon>
        <taxon>Flavobacteriaceae</taxon>
        <taxon>Flavobacterium</taxon>
    </lineage>
</organism>
<dbReference type="Proteomes" id="UP000198034">
    <property type="component" value="Unassembled WGS sequence"/>
</dbReference>
<dbReference type="Gene3D" id="1.10.10.10">
    <property type="entry name" value="Winged helix-like DNA-binding domain superfamily/Winged helix DNA-binding domain"/>
    <property type="match status" value="1"/>
</dbReference>
<sequence length="142" mass="16574">MKLNHFTDFSMRVLIYLIHLNKEESTSLDELASTFNLSRNHLIKVIQFLSHHHLIETKRGKGGGIRIAEKTLKTPIGNLIHLLEQDEDPIIDCNAKPCIFPSSECQLKHLFQKGYNTFIQTLNEYTLEDLRFKNWNNILIKQ</sequence>
<dbReference type="PANTHER" id="PTHR33221:SF4">
    <property type="entry name" value="HTH-TYPE TRANSCRIPTIONAL REPRESSOR NSRR"/>
    <property type="match status" value="1"/>
</dbReference>
<dbReference type="GO" id="GO:0005829">
    <property type="term" value="C:cytosol"/>
    <property type="evidence" value="ECO:0007669"/>
    <property type="project" value="TreeGrafter"/>
</dbReference>
<name>A0A246GAD6_9FLAO</name>
<dbReference type="EMBL" id="MTCY01000022">
    <property type="protein sequence ID" value="OWP76878.1"/>
    <property type="molecule type" value="Genomic_DNA"/>
</dbReference>
<evidence type="ECO:0000313" key="3">
    <source>
        <dbReference type="Proteomes" id="UP000198034"/>
    </source>
</evidence>
<dbReference type="PROSITE" id="PS51197">
    <property type="entry name" value="HTH_RRF2_2"/>
    <property type="match status" value="1"/>
</dbReference>
<evidence type="ECO:0000256" key="1">
    <source>
        <dbReference type="ARBA" id="ARBA00023125"/>
    </source>
</evidence>
<evidence type="ECO:0008006" key="4">
    <source>
        <dbReference type="Google" id="ProtNLM"/>
    </source>
</evidence>
<keyword evidence="1" id="KW-0238">DNA-binding</keyword>
<dbReference type="AlphaFoldDB" id="A0A246GAD6"/>
<accession>A0A246GAD6</accession>
<dbReference type="NCBIfam" id="TIGR00738">
    <property type="entry name" value="rrf2_super"/>
    <property type="match status" value="1"/>
</dbReference>
<dbReference type="Pfam" id="PF02082">
    <property type="entry name" value="Rrf2"/>
    <property type="match status" value="1"/>
</dbReference>
<proteinExistence type="predicted"/>
<evidence type="ECO:0000313" key="2">
    <source>
        <dbReference type="EMBL" id="OWP76878.1"/>
    </source>
</evidence>
<comment type="caution">
    <text evidence="2">The sequence shown here is derived from an EMBL/GenBank/DDBJ whole genome shotgun (WGS) entry which is preliminary data.</text>
</comment>
<dbReference type="OrthoDB" id="9795923at2"/>